<reference evidence="1" key="1">
    <citation type="submission" date="2023-04" db="EMBL/GenBank/DDBJ databases">
        <title>Draft Genome sequencing of Naganishia species isolated from polar environments using Oxford Nanopore Technology.</title>
        <authorList>
            <person name="Leo P."/>
            <person name="Venkateswaran K."/>
        </authorList>
    </citation>
    <scope>NUCLEOTIDE SEQUENCE</scope>
    <source>
        <strain evidence="1">DBVPG 5303</strain>
    </source>
</reference>
<keyword evidence="2" id="KW-1185">Reference proteome</keyword>
<protein>
    <submittedName>
        <fullName evidence="1">Uncharacterized protein</fullName>
    </submittedName>
</protein>
<dbReference type="Proteomes" id="UP001234202">
    <property type="component" value="Unassembled WGS sequence"/>
</dbReference>
<comment type="caution">
    <text evidence="1">The sequence shown here is derived from an EMBL/GenBank/DDBJ whole genome shotgun (WGS) entry which is preliminary data.</text>
</comment>
<proteinExistence type="predicted"/>
<name>A0ACC2X464_9TREE</name>
<organism evidence="1 2">
    <name type="scientific">Naganishia onofrii</name>
    <dbReference type="NCBI Taxonomy" id="1851511"/>
    <lineage>
        <taxon>Eukaryota</taxon>
        <taxon>Fungi</taxon>
        <taxon>Dikarya</taxon>
        <taxon>Basidiomycota</taxon>
        <taxon>Agaricomycotina</taxon>
        <taxon>Tremellomycetes</taxon>
        <taxon>Filobasidiales</taxon>
        <taxon>Filobasidiaceae</taxon>
        <taxon>Naganishia</taxon>
    </lineage>
</organism>
<evidence type="ECO:0000313" key="1">
    <source>
        <dbReference type="EMBL" id="KAJ9118446.1"/>
    </source>
</evidence>
<sequence length="580" mass="64213">MFVQHYGDASRQNHHSYPTLETGNQTENQTHQQQQQPPPHGIVQTPQVSHQQLSQSHLQHDPHRFPNSLVAGHSDAGPTTTTYAQQQHATLASNTFNAGSSTGQPSLRPVVADQAISSPSRTPHDEQGLAANPITFHPTTGGQPSSTGLPDTSIHTHIDPLIQASALDTTTTPSSTSSSRRNRGRPRKWASEADRRAAEAQRRRDTALAKKFGLPLPPRATGTFQPSPSEEADAIAAAAAARSHSRSTSTRNPYVFFDKDYGHHTPGAEGAVSARDLIVNWLARDGNYKAWSKWTVPERDLVCKEFQMEMERHGMAEREILEARKFEIAHQHDDLSANELRKVTPLIDTHTTPQQAMVKLRWPYYEKLKDHVLAESLLQVTDISQPAEQSPTDADGNMDMSMNMDNIDHDLAAPSASLVSTLADTTLAQALRSVGQWRGTSDPTEQEIAAVTSRANQLIDAAVPGDPLDQPGNPSAQQQQTTPRPNVPTIQPTTPATPATSRKRDAEAWDLEKQQIRQKLELEKEDRKAKERIAERELHLQSIKAFMELLRDGLTRNQAGRVVWQDAWPAMKKSMDEEDE</sequence>
<evidence type="ECO:0000313" key="2">
    <source>
        <dbReference type="Proteomes" id="UP001234202"/>
    </source>
</evidence>
<dbReference type="EMBL" id="JASBWV010000028">
    <property type="protein sequence ID" value="KAJ9118446.1"/>
    <property type="molecule type" value="Genomic_DNA"/>
</dbReference>
<accession>A0ACC2X464</accession>
<gene>
    <name evidence="1" type="ORF">QFC24_006092</name>
</gene>